<keyword evidence="2" id="KW-1185">Reference proteome</keyword>
<name>A0A484N379_9ASTE</name>
<dbReference type="EMBL" id="OOIL02005488">
    <property type="protein sequence ID" value="VFQ94886.1"/>
    <property type="molecule type" value="Genomic_DNA"/>
</dbReference>
<organism evidence="1 2">
    <name type="scientific">Cuscuta campestris</name>
    <dbReference type="NCBI Taxonomy" id="132261"/>
    <lineage>
        <taxon>Eukaryota</taxon>
        <taxon>Viridiplantae</taxon>
        <taxon>Streptophyta</taxon>
        <taxon>Embryophyta</taxon>
        <taxon>Tracheophyta</taxon>
        <taxon>Spermatophyta</taxon>
        <taxon>Magnoliopsida</taxon>
        <taxon>eudicotyledons</taxon>
        <taxon>Gunneridae</taxon>
        <taxon>Pentapetalae</taxon>
        <taxon>asterids</taxon>
        <taxon>lamiids</taxon>
        <taxon>Solanales</taxon>
        <taxon>Convolvulaceae</taxon>
        <taxon>Cuscuteae</taxon>
        <taxon>Cuscuta</taxon>
        <taxon>Cuscuta subgen. Grammica</taxon>
        <taxon>Cuscuta sect. Cleistogrammica</taxon>
    </lineage>
</organism>
<sequence length="66" mass="7613">MGGFANRHQILQLRGPWRSPGCHDHIGVGARRQFRRSWPENAPTRRRFPAKVQKLPIFASMNQFGS</sequence>
<evidence type="ECO:0000313" key="2">
    <source>
        <dbReference type="Proteomes" id="UP000595140"/>
    </source>
</evidence>
<proteinExistence type="predicted"/>
<dbReference type="Proteomes" id="UP000595140">
    <property type="component" value="Unassembled WGS sequence"/>
</dbReference>
<evidence type="ECO:0000313" key="1">
    <source>
        <dbReference type="EMBL" id="VFQ94886.1"/>
    </source>
</evidence>
<dbReference type="AlphaFoldDB" id="A0A484N379"/>
<accession>A0A484N379</accession>
<protein>
    <submittedName>
        <fullName evidence="1">Uncharacterized protein</fullName>
    </submittedName>
</protein>
<reference evidence="1 2" key="1">
    <citation type="submission" date="2018-04" db="EMBL/GenBank/DDBJ databases">
        <authorList>
            <person name="Vogel A."/>
        </authorList>
    </citation>
    <scope>NUCLEOTIDE SEQUENCE [LARGE SCALE GENOMIC DNA]</scope>
</reference>
<gene>
    <name evidence="1" type="ORF">CCAM_LOCUS36662</name>
</gene>